<feature type="chain" id="PRO_5018248560" evidence="4">
    <location>
        <begin position="20"/>
        <end position="1634"/>
    </location>
</feature>
<sequence>MLLAGALAAITLSGVPAFAAPAAAPKSAPTPTGPGKGATEREASAQAKRTGKPVVADALTTETAQTTANPDGTLTLTQSAVPVRAFRDGAWRGLDATLKANPDGTLSPAVSVDSVVLSGGGSGPLASLHTGGQGMALTLPLALPKPVLDGNSALYPEVVPGVDLTVTVHEDGSVSDVLTVKDKRAAHDPRLKDLLNARTDTTAGLKAEADADGNLAVTDRHGRPVLTAPAPTAWDSTPVRGAVENLQAVQPKKATAGAGQAAHRAKLKPTVKDRSIELAAPADLLDAADTTYPVFLDPTYSPSWGKSAYSSPSAAYPGTKYWNSTVDPTSGITQIGNGGYGGEALSIFNFPIDQNLLHGAVVYGAHFGITETHSWACLTSGHNQSVGVYVPGATLDSTNATWNYWSGNLGSRVGDQNFAKGYNSNCPAGPIDAYDITGPINQAVNDWKWTQTVALRADDHSDNYAFKEFQASTANLTITYDKKPDTPNGLYTSPATNCSSTVLGDTSVTLYAPVSTPTGSSLTTTFTLYKSGDGSHTNLLTPANGINSPNYQGSSGQPAVMPVPESLFKTASGGASTSFTWQAVTTDNTLTSDWSSPCTFTWDPTRPGAPTVTPTAQPPAGSVSCPVVGGSGALPQIGTSCAFTLAPPMNGAVAAYQYQVNQNPPVTVSATGGATITVPVAALVNTLNVRALSAGGNLGSQTTVWYDGSKIDPPAKDGDLNLDGTPDLIVPGSGTGAFTPGLWLATGRPNGAVTQNAVNIGVNGLQFDSSTGPTDWNGAQTVTGNFCGNGAQDVLAYFPTGANAGGGTVMCSDGSTDPLHATLGNSTAPLRIAGGSLFGTDRSPATQVVTAGNTSSRSTGHPDLLAVTGGDLVLHWSTTPNGYSNTDPDWGSTCLGNCTVLSGLNSPDGTHDWNNWRIATTQLADGTAAYLWNPATGALHLWTGLKATTDGTALTTTGTYTIAASGWNTGKNLTLRAADLTGSGIPGLWATDTAGGTSTSYVPAALANTPALKATATSMTQPNHAWMFQDIADHQPGSPLSATADTVGSLGLTGTSGAQWHTGDVFSPDVLLNTGVDGTPSSSGTGVLSTSTAAVNTAGSFTVSVWTKPDAMDGTLLSQDGNTGAGFKLYIDASKHWVFCLATADSANPSWDCAGTGAAVRLGAWTHLTATYNQSTNKLALYANGIVANTAAHTAVAGFTKGLRVGDVLANGTHQSFYRGAVANLQTWNGTALTPTQVALLSGAQGYVLFSSDDTNYPSGTTWTAGHATMSFRSGVLTISNPGYGTWTYGTAGASTSVMSLQADGNLVAYPQAAHTTGTALWGTSTNNSPGDVMFFQPDGNLVIYKADGTPIWSSNTYSHGLRDTAATNESGGTGKLRYADFDGDGRADAITIADNGAVSVKLNAGGDGHGGWADLGQVTGGVTTDRTKVRFADFDGDGKADYLVFNGGAVNLWLNAGGDGRGGWIYYGQITTGSTGNPDQVRFADFDGDGKADYILTQPSGAVGVFLNKGGDGHGGWQDLGQVATGTTGDITRIRWADLDGDGRADYTVVNADGSITSYINHGGDTGSGWVLRPTVSAGHTTTQGQVHFTDLDGDGRGDYLLLNGTTNAWLSNGGDDFATPGWTDLGQILGTV</sequence>
<dbReference type="InterPro" id="IPR001480">
    <property type="entry name" value="Bulb-type_lectin_dom"/>
</dbReference>
<dbReference type="InterPro" id="IPR013320">
    <property type="entry name" value="ConA-like_dom_sf"/>
</dbReference>
<dbReference type="RefSeq" id="WP_123818724.1">
    <property type="nucleotide sequence ID" value="NZ_RKQG01000001.1"/>
</dbReference>
<evidence type="ECO:0000313" key="6">
    <source>
        <dbReference type="EMBL" id="RPE35135.1"/>
    </source>
</evidence>
<comment type="caution">
    <text evidence="6">The sequence shown here is derived from an EMBL/GenBank/DDBJ whole genome shotgun (WGS) entry which is preliminary data.</text>
</comment>
<dbReference type="Gene3D" id="2.60.120.200">
    <property type="match status" value="1"/>
</dbReference>
<evidence type="ECO:0000256" key="3">
    <source>
        <dbReference type="SAM" id="MobiDB-lite"/>
    </source>
</evidence>
<organism evidence="6 7">
    <name type="scientific">Kitasatospora cineracea</name>
    <dbReference type="NCBI Taxonomy" id="88074"/>
    <lineage>
        <taxon>Bacteria</taxon>
        <taxon>Bacillati</taxon>
        <taxon>Actinomycetota</taxon>
        <taxon>Actinomycetes</taxon>
        <taxon>Kitasatosporales</taxon>
        <taxon>Streptomycetaceae</taxon>
        <taxon>Kitasatospora</taxon>
    </lineage>
</organism>
<reference evidence="6 7" key="1">
    <citation type="submission" date="2018-11" db="EMBL/GenBank/DDBJ databases">
        <title>Sequencing the genomes of 1000 actinobacteria strains.</title>
        <authorList>
            <person name="Klenk H.-P."/>
        </authorList>
    </citation>
    <scope>NUCLEOTIDE SEQUENCE [LARGE SCALE GENOMIC DNA]</scope>
    <source>
        <strain evidence="6 7">DSM 44781</strain>
    </source>
</reference>
<feature type="domain" description="Bulb-type lectin" evidence="5">
    <location>
        <begin position="1224"/>
        <end position="1357"/>
    </location>
</feature>
<dbReference type="PROSITE" id="PS50927">
    <property type="entry name" value="BULB_LECTIN"/>
    <property type="match status" value="1"/>
</dbReference>
<dbReference type="InterPro" id="IPR006558">
    <property type="entry name" value="LamG-like"/>
</dbReference>
<dbReference type="InterPro" id="IPR028994">
    <property type="entry name" value="Integrin_alpha_N"/>
</dbReference>
<dbReference type="PANTHER" id="PTHR46580">
    <property type="entry name" value="SENSOR KINASE-RELATED"/>
    <property type="match status" value="1"/>
</dbReference>
<dbReference type="Gene3D" id="2.90.10.10">
    <property type="entry name" value="Bulb-type lectin domain"/>
    <property type="match status" value="1"/>
</dbReference>
<dbReference type="SUPFAM" id="SSF49899">
    <property type="entry name" value="Concanavalin A-like lectins/glucanases"/>
    <property type="match status" value="1"/>
</dbReference>
<gene>
    <name evidence="6" type="ORF">EDD38_3482</name>
</gene>
<dbReference type="Proteomes" id="UP000266906">
    <property type="component" value="Unassembled WGS sequence"/>
</dbReference>
<evidence type="ECO:0000256" key="1">
    <source>
        <dbReference type="ARBA" id="ARBA00022729"/>
    </source>
</evidence>
<feature type="signal peptide" evidence="4">
    <location>
        <begin position="1"/>
        <end position="19"/>
    </location>
</feature>
<protein>
    <submittedName>
        <fullName evidence="6">VCBS repeat protein</fullName>
    </submittedName>
</protein>
<name>A0A3N4RWJ8_9ACTN</name>
<dbReference type="InterPro" id="IPR013517">
    <property type="entry name" value="FG-GAP"/>
</dbReference>
<keyword evidence="7" id="KW-1185">Reference proteome</keyword>
<evidence type="ECO:0000256" key="4">
    <source>
        <dbReference type="SAM" id="SignalP"/>
    </source>
</evidence>
<dbReference type="InterPro" id="IPR036426">
    <property type="entry name" value="Bulb-type_lectin_dom_sf"/>
</dbReference>
<dbReference type="SMART" id="SM00108">
    <property type="entry name" value="B_lectin"/>
    <property type="match status" value="1"/>
</dbReference>
<dbReference type="EMBL" id="RKQG01000001">
    <property type="protein sequence ID" value="RPE35135.1"/>
    <property type="molecule type" value="Genomic_DNA"/>
</dbReference>
<feature type="region of interest" description="Disordered" evidence="3">
    <location>
        <begin position="22"/>
        <end position="53"/>
    </location>
</feature>
<keyword evidence="1 4" id="KW-0732">Signal</keyword>
<dbReference type="PANTHER" id="PTHR46580:SF4">
    <property type="entry name" value="ATP_GTP-BINDING PROTEIN"/>
    <property type="match status" value="1"/>
</dbReference>
<accession>A0A3N4RWJ8</accession>
<keyword evidence="2" id="KW-1015">Disulfide bond</keyword>
<evidence type="ECO:0000259" key="5">
    <source>
        <dbReference type="PROSITE" id="PS50927"/>
    </source>
</evidence>
<evidence type="ECO:0000313" key="7">
    <source>
        <dbReference type="Proteomes" id="UP000266906"/>
    </source>
</evidence>
<dbReference type="SUPFAM" id="SSF51110">
    <property type="entry name" value="alpha-D-mannose-specific plant lectins"/>
    <property type="match status" value="1"/>
</dbReference>
<dbReference type="Pfam" id="PF13517">
    <property type="entry name" value="FG-GAP_3"/>
    <property type="match status" value="2"/>
</dbReference>
<dbReference type="SUPFAM" id="SSF69318">
    <property type="entry name" value="Integrin alpha N-terminal domain"/>
    <property type="match status" value="1"/>
</dbReference>
<dbReference type="SMART" id="SM00560">
    <property type="entry name" value="LamGL"/>
    <property type="match status" value="1"/>
</dbReference>
<proteinExistence type="predicted"/>
<evidence type="ECO:0000256" key="2">
    <source>
        <dbReference type="ARBA" id="ARBA00023157"/>
    </source>
</evidence>
<dbReference type="Pfam" id="PF13385">
    <property type="entry name" value="Laminin_G_3"/>
    <property type="match status" value="1"/>
</dbReference>